<evidence type="ECO:0000256" key="1">
    <source>
        <dbReference type="SAM" id="Phobius"/>
    </source>
</evidence>
<accession>A0A0V8M3Z9</accession>
<proteinExistence type="predicted"/>
<dbReference type="RefSeq" id="WP_058292351.1">
    <property type="nucleotide sequence ID" value="NZ_JGYD01000011.1"/>
</dbReference>
<feature type="transmembrane region" description="Helical" evidence="1">
    <location>
        <begin position="12"/>
        <end position="35"/>
    </location>
</feature>
<protein>
    <submittedName>
        <fullName evidence="2">Uncharacterized protein</fullName>
    </submittedName>
</protein>
<evidence type="ECO:0000313" key="2">
    <source>
        <dbReference type="EMBL" id="KSV18495.1"/>
    </source>
</evidence>
<dbReference type="Proteomes" id="UP000053577">
    <property type="component" value="Unassembled WGS sequence"/>
</dbReference>
<dbReference type="PATRIC" id="fig|61435.5.peg.615"/>
<sequence>MEEEFEDEVLTFMMKAIIVTGCIAVLMPSLMNAFATGQAITPLSNRLYLDPDTGNYWVYVPEEEASK</sequence>
<dbReference type="EMBL" id="JGYD01000011">
    <property type="protein sequence ID" value="KSV18495.1"/>
    <property type="molecule type" value="Genomic_DNA"/>
</dbReference>
<keyword evidence="1" id="KW-0472">Membrane</keyword>
<organism evidence="2 3">
    <name type="scientific">Dehalococcoides mccartyi</name>
    <dbReference type="NCBI Taxonomy" id="61435"/>
    <lineage>
        <taxon>Bacteria</taxon>
        <taxon>Bacillati</taxon>
        <taxon>Chloroflexota</taxon>
        <taxon>Dehalococcoidia</taxon>
        <taxon>Dehalococcoidales</taxon>
        <taxon>Dehalococcoidaceae</taxon>
        <taxon>Dehalococcoides</taxon>
    </lineage>
</organism>
<dbReference type="AlphaFoldDB" id="A0A0V8M3Z9"/>
<reference evidence="2 3" key="1">
    <citation type="journal article" date="2015" name="Sci. Rep.">
        <title>A comparative genomics and reductive dehalogenase gene transcription study of two chloroethene-respiring bacteria, Dehalococcoides mccartyi strains MB and 11a.</title>
        <authorList>
            <person name="Low A."/>
            <person name="Shen Z."/>
            <person name="Cheng D."/>
            <person name="Rogers M.J."/>
            <person name="Lee P.K."/>
            <person name="He J."/>
        </authorList>
    </citation>
    <scope>NUCLEOTIDE SEQUENCE [LARGE SCALE GENOMIC DNA]</scope>
    <source>
        <strain evidence="2 3">MB</strain>
    </source>
</reference>
<dbReference type="OrthoDB" id="165807at2"/>
<keyword evidence="1" id="KW-1133">Transmembrane helix</keyword>
<name>A0A0V8M3Z9_9CHLR</name>
<gene>
    <name evidence="2" type="ORF">DA01_03065</name>
</gene>
<keyword evidence="1" id="KW-0812">Transmembrane</keyword>
<comment type="caution">
    <text evidence="2">The sequence shown here is derived from an EMBL/GenBank/DDBJ whole genome shotgun (WGS) entry which is preliminary data.</text>
</comment>
<evidence type="ECO:0000313" key="3">
    <source>
        <dbReference type="Proteomes" id="UP000053577"/>
    </source>
</evidence>